<dbReference type="NCBIfam" id="NF010724">
    <property type="entry name" value="PRK14126.1"/>
    <property type="match status" value="1"/>
</dbReference>
<dbReference type="GO" id="GO:0030428">
    <property type="term" value="C:cell septum"/>
    <property type="evidence" value="ECO:0007669"/>
    <property type="project" value="TreeGrafter"/>
</dbReference>
<dbReference type="InterPro" id="IPR007838">
    <property type="entry name" value="Cell_div_ZapA-like"/>
</dbReference>
<dbReference type="GO" id="GO:0005829">
    <property type="term" value="C:cytosol"/>
    <property type="evidence" value="ECO:0007669"/>
    <property type="project" value="TreeGrafter"/>
</dbReference>
<dbReference type="InterPro" id="IPR036192">
    <property type="entry name" value="Cell_div_ZapA-like_sf"/>
</dbReference>
<proteinExistence type="predicted"/>
<evidence type="ECO:0000256" key="4">
    <source>
        <dbReference type="ARBA" id="ARBA00022618"/>
    </source>
</evidence>
<accession>A0A940WT53</accession>
<evidence type="ECO:0000256" key="10">
    <source>
        <dbReference type="SAM" id="Coils"/>
    </source>
</evidence>
<gene>
    <name evidence="11" type="primary">zapA</name>
    <name evidence="11" type="ORF">J7W16_01120</name>
</gene>
<dbReference type="GO" id="GO:0032153">
    <property type="term" value="C:cell division site"/>
    <property type="evidence" value="ECO:0007669"/>
    <property type="project" value="TreeGrafter"/>
</dbReference>
<organism evidence="11 12">
    <name type="scientific">Halalkalibacter suaedae</name>
    <dbReference type="NCBI Taxonomy" id="2822140"/>
    <lineage>
        <taxon>Bacteria</taxon>
        <taxon>Bacillati</taxon>
        <taxon>Bacillota</taxon>
        <taxon>Bacilli</taxon>
        <taxon>Bacillales</taxon>
        <taxon>Bacillaceae</taxon>
        <taxon>Halalkalibacter</taxon>
    </lineage>
</organism>
<evidence type="ECO:0000313" key="12">
    <source>
        <dbReference type="Proteomes" id="UP000678228"/>
    </source>
</evidence>
<dbReference type="Proteomes" id="UP000678228">
    <property type="component" value="Unassembled WGS sequence"/>
</dbReference>
<dbReference type="Gene3D" id="6.10.250.790">
    <property type="match status" value="1"/>
</dbReference>
<dbReference type="InterPro" id="IPR053712">
    <property type="entry name" value="Bac_CellDiv_Activator"/>
</dbReference>
<evidence type="ECO:0000256" key="3">
    <source>
        <dbReference type="ARBA" id="ARBA00022490"/>
    </source>
</evidence>
<comment type="caution">
    <text evidence="11">The sequence shown here is derived from an EMBL/GenBank/DDBJ whole genome shotgun (WGS) entry which is preliminary data.</text>
</comment>
<keyword evidence="6" id="KW-0131">Cell cycle</keyword>
<keyword evidence="4 11" id="KW-0132">Cell division</keyword>
<evidence type="ECO:0000256" key="1">
    <source>
        <dbReference type="ARBA" id="ARBA00004496"/>
    </source>
</evidence>
<keyword evidence="3" id="KW-0963">Cytoplasm</keyword>
<comment type="subunit">
    <text evidence="8">Homodimer. Interacts with FtsZ.</text>
</comment>
<name>A0A940WT53_9BACI</name>
<evidence type="ECO:0000256" key="6">
    <source>
        <dbReference type="ARBA" id="ARBA00023306"/>
    </source>
</evidence>
<evidence type="ECO:0000256" key="9">
    <source>
        <dbReference type="ARBA" id="ARBA00033158"/>
    </source>
</evidence>
<evidence type="ECO:0000256" key="2">
    <source>
        <dbReference type="ARBA" id="ARBA00015195"/>
    </source>
</evidence>
<feature type="coiled-coil region" evidence="10">
    <location>
        <begin position="59"/>
        <end position="86"/>
    </location>
</feature>
<evidence type="ECO:0000256" key="5">
    <source>
        <dbReference type="ARBA" id="ARBA00023210"/>
    </source>
</evidence>
<dbReference type="Pfam" id="PF05164">
    <property type="entry name" value="ZapA"/>
    <property type="match status" value="1"/>
</dbReference>
<evidence type="ECO:0000313" key="11">
    <source>
        <dbReference type="EMBL" id="MBP3949713.1"/>
    </source>
</evidence>
<comment type="subcellular location">
    <subcellularLocation>
        <location evidence="1">Cytoplasm</location>
    </subcellularLocation>
</comment>
<sequence length="86" mass="9991">MQNEKQRITVTIYSQQYTVVGQEPPAHVKKVAKVVDQKMKEIKKLNPYLDTTRLAVLTAVNVVDDYMKVLQELEELKQERRTTGDE</sequence>
<dbReference type="SUPFAM" id="SSF102829">
    <property type="entry name" value="Cell division protein ZapA-like"/>
    <property type="match status" value="1"/>
</dbReference>
<dbReference type="GO" id="GO:0000917">
    <property type="term" value="P:division septum assembly"/>
    <property type="evidence" value="ECO:0007669"/>
    <property type="project" value="UniProtKB-KW"/>
</dbReference>
<keyword evidence="10" id="KW-0175">Coiled coil</keyword>
<dbReference type="RefSeq" id="WP_210595088.1">
    <property type="nucleotide sequence ID" value="NZ_JAGKSQ010000001.1"/>
</dbReference>
<dbReference type="AlphaFoldDB" id="A0A940WT53"/>
<dbReference type="PANTHER" id="PTHR34981">
    <property type="entry name" value="CELL DIVISION PROTEIN ZAPA"/>
    <property type="match status" value="1"/>
</dbReference>
<protein>
    <recommendedName>
        <fullName evidence="2">Cell division protein ZapA</fullName>
    </recommendedName>
    <alternativeName>
        <fullName evidence="9">Z ring-associated protein ZapA</fullName>
    </alternativeName>
</protein>
<keyword evidence="12" id="KW-1185">Reference proteome</keyword>
<dbReference type="GO" id="GO:0043093">
    <property type="term" value="P:FtsZ-dependent cytokinesis"/>
    <property type="evidence" value="ECO:0007669"/>
    <property type="project" value="TreeGrafter"/>
</dbReference>
<evidence type="ECO:0000256" key="7">
    <source>
        <dbReference type="ARBA" id="ARBA00024910"/>
    </source>
</evidence>
<keyword evidence="5" id="KW-0717">Septation</keyword>
<dbReference type="EMBL" id="JAGKSQ010000001">
    <property type="protein sequence ID" value="MBP3949713.1"/>
    <property type="molecule type" value="Genomic_DNA"/>
</dbReference>
<dbReference type="PANTHER" id="PTHR34981:SF1">
    <property type="entry name" value="CELL DIVISION PROTEIN ZAPA"/>
    <property type="match status" value="1"/>
</dbReference>
<comment type="function">
    <text evidence="7">Activator of cell division through the inhibition of FtsZ GTPase activity, therefore promoting FtsZ assembly into bundles of protofilaments necessary for the formation of the division Z ring. It is recruited early at mid-cell but it is not essential for cell division.</text>
</comment>
<evidence type="ECO:0000256" key="8">
    <source>
        <dbReference type="ARBA" id="ARBA00026068"/>
    </source>
</evidence>
<dbReference type="GO" id="GO:0000921">
    <property type="term" value="P:septin ring assembly"/>
    <property type="evidence" value="ECO:0007669"/>
    <property type="project" value="TreeGrafter"/>
</dbReference>
<reference evidence="11" key="1">
    <citation type="submission" date="2021-03" db="EMBL/GenBank/DDBJ databases">
        <title>Bacillus suaedae sp. nov., isolated from Suaeda aralocaspica.</title>
        <authorList>
            <person name="Lei R.F.R."/>
        </authorList>
    </citation>
    <scope>NUCLEOTIDE SEQUENCE</scope>
    <source>
        <strain evidence="11">YZJH907-2</strain>
    </source>
</reference>